<dbReference type="GO" id="GO:1904680">
    <property type="term" value="F:peptide transmembrane transporter activity"/>
    <property type="evidence" value="ECO:0007669"/>
    <property type="project" value="TreeGrafter"/>
</dbReference>
<keyword evidence="7" id="KW-1185">Reference proteome</keyword>
<name>A0AAV3UME5_9EURY</name>
<dbReference type="PIRSF" id="PIRSF002741">
    <property type="entry name" value="MppA"/>
    <property type="match status" value="1"/>
</dbReference>
<dbReference type="InterPro" id="IPR023765">
    <property type="entry name" value="SBP_5_CS"/>
</dbReference>
<dbReference type="RefSeq" id="WP_227773670.1">
    <property type="nucleotide sequence ID" value="NZ_BAABKX010000015.1"/>
</dbReference>
<reference evidence="6 7" key="1">
    <citation type="journal article" date="2019" name="Int. J. Syst. Evol. Microbiol.">
        <title>The Global Catalogue of Microorganisms (GCM) 10K type strain sequencing project: providing services to taxonomists for standard genome sequencing and annotation.</title>
        <authorList>
            <consortium name="The Broad Institute Genomics Platform"/>
            <consortium name="The Broad Institute Genome Sequencing Center for Infectious Disease"/>
            <person name="Wu L."/>
            <person name="Ma J."/>
        </authorList>
    </citation>
    <scope>NUCLEOTIDE SEQUENCE [LARGE SCALE GENOMIC DNA]</scope>
    <source>
        <strain evidence="6 7">JCM 17504</strain>
    </source>
</reference>
<comment type="similarity">
    <text evidence="1">Belongs to the bacterial solute-binding protein 5 family.</text>
</comment>
<sequence>MASRNNVTDRRSFLKAAGGAAAAASLAGCLGGDGNGGDGNGGDGGLLSYARGSDSSSLDPQATTSGEDAKVMNQIFDRLIHFKPGETALTEGLAKEFNLDGKTATLQLREDAKFHNGEDFTADDFLATYDRFLNEDSEYYIDNQYDGNGNASIYGNYLLGKVDNVSADGDYTLTFQLGERYAPFLANLAVFALAVLSKKQIEENGGQIANQPIGTGPFELDTWNTNQGKIRLTPNGDYWGDAPKVDEVVFEGVQDNGTRAQKLLAGESQIVDGLGAQQAKQIDGEDGVTLERTEGLNVGYMAFNMSRVEAFRDKNVRLAISHAINTKAIVDNIYEGLAVQSSQPIPPGVMGYNKELDPYPHNPEKAQELLNQTDYADGFSFELATMNNPRPYFPSPVQTADTVRSNLQEIGIEVNVNEQVWDPYLTYTSEGKHDACFLGWMTDNGDPDNFYYALLHPQPKEDAEVSENQDWMAWEDMNNTSNNAAWANSEFMSLIEEGQKKYGDGERKQLYKEAGKIAHDEAPWVYVTHTEELRGVSDEVSNFTLAPISGPYLNLVEL</sequence>
<dbReference type="PANTHER" id="PTHR30290:SF9">
    <property type="entry name" value="OLIGOPEPTIDE-BINDING PROTEIN APPA"/>
    <property type="match status" value="1"/>
</dbReference>
<evidence type="ECO:0000256" key="1">
    <source>
        <dbReference type="ARBA" id="ARBA00005695"/>
    </source>
</evidence>
<dbReference type="PROSITE" id="PS51318">
    <property type="entry name" value="TAT"/>
    <property type="match status" value="1"/>
</dbReference>
<comment type="caution">
    <text evidence="6">The sequence shown here is derived from an EMBL/GenBank/DDBJ whole genome shotgun (WGS) entry which is preliminary data.</text>
</comment>
<dbReference type="SUPFAM" id="SSF53850">
    <property type="entry name" value="Periplasmic binding protein-like II"/>
    <property type="match status" value="1"/>
</dbReference>
<dbReference type="PROSITE" id="PS51257">
    <property type="entry name" value="PROKAR_LIPOPROTEIN"/>
    <property type="match status" value="1"/>
</dbReference>
<dbReference type="GO" id="GO:0043190">
    <property type="term" value="C:ATP-binding cassette (ABC) transporter complex"/>
    <property type="evidence" value="ECO:0007669"/>
    <property type="project" value="InterPro"/>
</dbReference>
<dbReference type="InterPro" id="IPR006311">
    <property type="entry name" value="TAT_signal"/>
</dbReference>
<dbReference type="InterPro" id="IPR039424">
    <property type="entry name" value="SBP_5"/>
</dbReference>
<dbReference type="EMBL" id="BAABKX010000015">
    <property type="protein sequence ID" value="GAA5058785.1"/>
    <property type="molecule type" value="Genomic_DNA"/>
</dbReference>
<evidence type="ECO:0000256" key="2">
    <source>
        <dbReference type="ARBA" id="ARBA00022448"/>
    </source>
</evidence>
<gene>
    <name evidence="6" type="ORF">GCM10025751_42260</name>
</gene>
<dbReference type="GO" id="GO:0042597">
    <property type="term" value="C:periplasmic space"/>
    <property type="evidence" value="ECO:0007669"/>
    <property type="project" value="UniProtKB-ARBA"/>
</dbReference>
<feature type="compositionally biased region" description="Polar residues" evidence="4">
    <location>
        <begin position="53"/>
        <end position="66"/>
    </location>
</feature>
<organism evidence="6 7">
    <name type="scientific">Haladaptatus pallidirubidus</name>
    <dbReference type="NCBI Taxonomy" id="1008152"/>
    <lineage>
        <taxon>Archaea</taxon>
        <taxon>Methanobacteriati</taxon>
        <taxon>Methanobacteriota</taxon>
        <taxon>Stenosarchaea group</taxon>
        <taxon>Halobacteria</taxon>
        <taxon>Halobacteriales</taxon>
        <taxon>Haladaptataceae</taxon>
        <taxon>Haladaptatus</taxon>
    </lineage>
</organism>
<evidence type="ECO:0000256" key="3">
    <source>
        <dbReference type="ARBA" id="ARBA00022729"/>
    </source>
</evidence>
<evidence type="ECO:0000256" key="4">
    <source>
        <dbReference type="SAM" id="MobiDB-lite"/>
    </source>
</evidence>
<accession>A0AAV3UME5</accession>
<dbReference type="GO" id="GO:0015833">
    <property type="term" value="P:peptide transport"/>
    <property type="evidence" value="ECO:0007669"/>
    <property type="project" value="TreeGrafter"/>
</dbReference>
<dbReference type="InterPro" id="IPR030678">
    <property type="entry name" value="Peptide/Ni-bd"/>
</dbReference>
<dbReference type="Gene3D" id="3.40.190.10">
    <property type="entry name" value="Periplasmic binding protein-like II"/>
    <property type="match status" value="1"/>
</dbReference>
<dbReference type="InterPro" id="IPR000914">
    <property type="entry name" value="SBP_5_dom"/>
</dbReference>
<evidence type="ECO:0000313" key="7">
    <source>
        <dbReference type="Proteomes" id="UP001501729"/>
    </source>
</evidence>
<dbReference type="PANTHER" id="PTHR30290">
    <property type="entry name" value="PERIPLASMIC BINDING COMPONENT OF ABC TRANSPORTER"/>
    <property type="match status" value="1"/>
</dbReference>
<keyword evidence="3" id="KW-0732">Signal</keyword>
<evidence type="ECO:0000259" key="5">
    <source>
        <dbReference type="Pfam" id="PF00496"/>
    </source>
</evidence>
<keyword evidence="2" id="KW-0813">Transport</keyword>
<dbReference type="CDD" id="cd08493">
    <property type="entry name" value="PBP2_DppA_like"/>
    <property type="match status" value="1"/>
</dbReference>
<dbReference type="Proteomes" id="UP001501729">
    <property type="component" value="Unassembled WGS sequence"/>
</dbReference>
<dbReference type="AlphaFoldDB" id="A0AAV3UME5"/>
<dbReference type="Gene3D" id="3.90.76.10">
    <property type="entry name" value="Dipeptide-binding Protein, Domain 1"/>
    <property type="match status" value="1"/>
</dbReference>
<proteinExistence type="inferred from homology"/>
<feature type="domain" description="Solute-binding protein family 5" evidence="5">
    <location>
        <begin position="92"/>
        <end position="460"/>
    </location>
</feature>
<dbReference type="Gene3D" id="3.10.105.10">
    <property type="entry name" value="Dipeptide-binding Protein, Domain 3"/>
    <property type="match status" value="1"/>
</dbReference>
<dbReference type="Pfam" id="PF00496">
    <property type="entry name" value="SBP_bac_5"/>
    <property type="match status" value="1"/>
</dbReference>
<evidence type="ECO:0000313" key="6">
    <source>
        <dbReference type="EMBL" id="GAA5058785.1"/>
    </source>
</evidence>
<dbReference type="PROSITE" id="PS01040">
    <property type="entry name" value="SBP_BACTERIAL_5"/>
    <property type="match status" value="1"/>
</dbReference>
<protein>
    <submittedName>
        <fullName evidence="6">ABC transporter substrate-binding protein</fullName>
    </submittedName>
</protein>
<feature type="region of interest" description="Disordered" evidence="4">
    <location>
        <begin position="45"/>
        <end position="66"/>
    </location>
</feature>
<dbReference type="GeneID" id="68613890"/>